<gene>
    <name evidence="1" type="ORF">DOFOFD_10425</name>
</gene>
<proteinExistence type="predicted"/>
<comment type="caution">
    <text evidence="1">The sequence shown here is derived from an EMBL/GenBank/DDBJ whole genome shotgun (WGS) entry which is preliminary data.</text>
</comment>
<dbReference type="Proteomes" id="UP001312908">
    <property type="component" value="Unassembled WGS sequence"/>
</dbReference>
<name>A0ABU7U3I8_9PROT</name>
<reference evidence="1 2" key="1">
    <citation type="submission" date="2023-10" db="EMBL/GenBank/DDBJ databases">
        <title>Sorlinia euscelidii gen. nov., sp. nov., an acetic acid bacteria isolated from the gut of Euscelidius variegatus emitter.</title>
        <authorList>
            <person name="Michoud G."/>
            <person name="Marasco R."/>
            <person name="Seferji K."/>
            <person name="Gonella E."/>
            <person name="Garuglieri E."/>
            <person name="Alma A."/>
            <person name="Mapelli F."/>
            <person name="Borin S."/>
            <person name="Daffonchio D."/>
            <person name="Crotti E."/>
        </authorList>
    </citation>
    <scope>NUCLEOTIDE SEQUENCE [LARGE SCALE GENOMIC DNA]</scope>
    <source>
        <strain evidence="1 2">EV16P</strain>
    </source>
</reference>
<sequence length="35" mass="3954">MRPQACQKFSADFNLSDVDSIGFFNTPGFIHLHVI</sequence>
<accession>A0ABU7U3I8</accession>
<dbReference type="EMBL" id="JAWJZY010000005">
    <property type="protein sequence ID" value="MEE8659419.1"/>
    <property type="molecule type" value="Genomic_DNA"/>
</dbReference>
<protein>
    <submittedName>
        <fullName evidence="1">Uncharacterized protein</fullName>
    </submittedName>
</protein>
<evidence type="ECO:0000313" key="1">
    <source>
        <dbReference type="EMBL" id="MEE8659419.1"/>
    </source>
</evidence>
<organism evidence="1 2">
    <name type="scientific">Sorlinia euscelidii</name>
    <dbReference type="NCBI Taxonomy" id="3081148"/>
    <lineage>
        <taxon>Bacteria</taxon>
        <taxon>Pseudomonadati</taxon>
        <taxon>Pseudomonadota</taxon>
        <taxon>Alphaproteobacteria</taxon>
        <taxon>Acetobacterales</taxon>
        <taxon>Acetobacteraceae</taxon>
        <taxon>Sorlinia</taxon>
    </lineage>
</organism>
<keyword evidence="2" id="KW-1185">Reference proteome</keyword>
<evidence type="ECO:0000313" key="2">
    <source>
        <dbReference type="Proteomes" id="UP001312908"/>
    </source>
</evidence>